<keyword evidence="3" id="KW-1185">Reference proteome</keyword>
<comment type="caution">
    <text evidence="2">The sequence shown here is derived from an EMBL/GenBank/DDBJ whole genome shotgun (WGS) entry which is preliminary data.</text>
</comment>
<organism evidence="2 3">
    <name type="scientific">Paractinoplanes bogorensis</name>
    <dbReference type="NCBI Taxonomy" id="1610840"/>
    <lineage>
        <taxon>Bacteria</taxon>
        <taxon>Bacillati</taxon>
        <taxon>Actinomycetota</taxon>
        <taxon>Actinomycetes</taxon>
        <taxon>Micromonosporales</taxon>
        <taxon>Micromonosporaceae</taxon>
        <taxon>Paractinoplanes</taxon>
    </lineage>
</organism>
<reference evidence="2 3" key="1">
    <citation type="submission" date="2021-06" db="EMBL/GenBank/DDBJ databases">
        <title>Actinoplanes lichenicola sp. nov., and Actinoplanes ovalisporus sp. nov., isolated from lichen in Thailand.</title>
        <authorList>
            <person name="Saeng-In P."/>
            <person name="Kanchanasin P."/>
            <person name="Yuki M."/>
            <person name="Kudo T."/>
            <person name="Ohkuma M."/>
            <person name="Phongsopitanun W."/>
            <person name="Tanasupawat S."/>
        </authorList>
    </citation>
    <scope>NUCLEOTIDE SEQUENCE [LARGE SCALE GENOMIC DNA]</scope>
    <source>
        <strain evidence="2 3">NBRC 110975</strain>
    </source>
</reference>
<accession>A0ABS5Z4Q8</accession>
<evidence type="ECO:0000313" key="3">
    <source>
        <dbReference type="Proteomes" id="UP001519654"/>
    </source>
</evidence>
<feature type="compositionally biased region" description="Basic and acidic residues" evidence="1">
    <location>
        <begin position="32"/>
        <end position="54"/>
    </location>
</feature>
<dbReference type="EMBL" id="JAHKKG010000022">
    <property type="protein sequence ID" value="MBU2670672.1"/>
    <property type="molecule type" value="Genomic_DNA"/>
</dbReference>
<dbReference type="RefSeq" id="WP_215795904.1">
    <property type="nucleotide sequence ID" value="NZ_JAHKKG010000022.1"/>
</dbReference>
<name>A0ABS5Z4Q8_9ACTN</name>
<dbReference type="Proteomes" id="UP001519654">
    <property type="component" value="Unassembled WGS sequence"/>
</dbReference>
<protein>
    <submittedName>
        <fullName evidence="2">Uncharacterized protein</fullName>
    </submittedName>
</protein>
<evidence type="ECO:0000313" key="2">
    <source>
        <dbReference type="EMBL" id="MBU2670672.1"/>
    </source>
</evidence>
<proteinExistence type="predicted"/>
<sequence>MLDWFRRWRKPRELTKEERLRRARRLSTQVSRESRSRLGKRKSLDRSGGEDYHATDAASQND</sequence>
<evidence type="ECO:0000256" key="1">
    <source>
        <dbReference type="SAM" id="MobiDB-lite"/>
    </source>
</evidence>
<gene>
    <name evidence="2" type="ORF">KOI35_44950</name>
</gene>
<feature type="region of interest" description="Disordered" evidence="1">
    <location>
        <begin position="18"/>
        <end position="62"/>
    </location>
</feature>